<name>A0AAU7C9R0_9BACT</name>
<organism evidence="1">
    <name type="scientific">Singulisphaera sp. Ch08</name>
    <dbReference type="NCBI Taxonomy" id="3120278"/>
    <lineage>
        <taxon>Bacteria</taxon>
        <taxon>Pseudomonadati</taxon>
        <taxon>Planctomycetota</taxon>
        <taxon>Planctomycetia</taxon>
        <taxon>Isosphaerales</taxon>
        <taxon>Isosphaeraceae</taxon>
        <taxon>Singulisphaera</taxon>
    </lineage>
</organism>
<evidence type="ECO:0000313" key="1">
    <source>
        <dbReference type="EMBL" id="XBH01870.1"/>
    </source>
</evidence>
<proteinExistence type="predicted"/>
<gene>
    <name evidence="1" type="ORF">V5E97_26470</name>
</gene>
<reference evidence="1" key="1">
    <citation type="submission" date="2024-05" db="EMBL/GenBank/DDBJ databases">
        <title>Planctomycetes of the genus Singulisphaera possess chitinolytic capabilities.</title>
        <authorList>
            <person name="Ivanova A."/>
        </authorList>
    </citation>
    <scope>NUCLEOTIDE SEQUENCE</scope>
    <source>
        <strain evidence="1">Ch08T</strain>
    </source>
</reference>
<accession>A0AAU7C9R0</accession>
<dbReference type="RefSeq" id="WP_406694615.1">
    <property type="nucleotide sequence ID" value="NZ_CP155447.1"/>
</dbReference>
<sequence>MYREAAAALGASSLPEFQDPAFSRFVDLTLLRQAIERNDASQAADIALQLADGERVLLRENKILSAALALRLAASIAVDTNDRATLQRLVKAAKSVGDEALASQVETVAKLGMATRDEGQDLKLSLRTTTPDQLAFLQSVLRQADVSRRSSDLEVLGKLELFVKGLTDLPEEQKTFLTSRIAKAKQEVPESSDKLGQALRKLNASSRFAPFGNWQSTYIDPNGNYVNAAVTLNGASGAYYLPDGSVGQLFNISQGFPPANPGVPVSSNGLYGRWQLGGTQGWFYWAMTGPNRFQGSWGFGNFGSPMVNRWWGTLSGGGGGGGGPVPVPVPVPFPG</sequence>
<protein>
    <submittedName>
        <fullName evidence="1">Uncharacterized protein</fullName>
    </submittedName>
</protein>
<dbReference type="EMBL" id="CP155447">
    <property type="protein sequence ID" value="XBH01870.1"/>
    <property type="molecule type" value="Genomic_DNA"/>
</dbReference>
<dbReference type="AlphaFoldDB" id="A0AAU7C9R0"/>